<proteinExistence type="predicted"/>
<dbReference type="SUPFAM" id="SSF81383">
    <property type="entry name" value="F-box domain"/>
    <property type="match status" value="1"/>
</dbReference>
<accession>A0ABD3DRV0</accession>
<name>A0ABD3DRV0_9LAMI</name>
<dbReference type="EMBL" id="JAVIJP010000013">
    <property type="protein sequence ID" value="KAL3645015.1"/>
    <property type="molecule type" value="Genomic_DNA"/>
</dbReference>
<evidence type="ECO:0000313" key="2">
    <source>
        <dbReference type="Proteomes" id="UP001632038"/>
    </source>
</evidence>
<evidence type="ECO:0000313" key="1">
    <source>
        <dbReference type="EMBL" id="KAL3645015.1"/>
    </source>
</evidence>
<comment type="caution">
    <text evidence="1">The sequence shown here is derived from an EMBL/GenBank/DDBJ whole genome shotgun (WGS) entry which is preliminary data.</text>
</comment>
<reference evidence="2" key="1">
    <citation type="journal article" date="2024" name="IScience">
        <title>Strigolactones Initiate the Formation of Haustorium-like Structures in Castilleja.</title>
        <authorList>
            <person name="Buerger M."/>
            <person name="Peterson D."/>
            <person name="Chory J."/>
        </authorList>
    </citation>
    <scope>NUCLEOTIDE SEQUENCE [LARGE SCALE GENOMIC DNA]</scope>
</reference>
<dbReference type="InterPro" id="IPR036047">
    <property type="entry name" value="F-box-like_dom_sf"/>
</dbReference>
<organism evidence="1 2">
    <name type="scientific">Castilleja foliolosa</name>
    <dbReference type="NCBI Taxonomy" id="1961234"/>
    <lineage>
        <taxon>Eukaryota</taxon>
        <taxon>Viridiplantae</taxon>
        <taxon>Streptophyta</taxon>
        <taxon>Embryophyta</taxon>
        <taxon>Tracheophyta</taxon>
        <taxon>Spermatophyta</taxon>
        <taxon>Magnoliopsida</taxon>
        <taxon>eudicotyledons</taxon>
        <taxon>Gunneridae</taxon>
        <taxon>Pentapetalae</taxon>
        <taxon>asterids</taxon>
        <taxon>lamiids</taxon>
        <taxon>Lamiales</taxon>
        <taxon>Orobanchaceae</taxon>
        <taxon>Pedicularideae</taxon>
        <taxon>Castillejinae</taxon>
        <taxon>Castilleja</taxon>
    </lineage>
</organism>
<dbReference type="Proteomes" id="UP001632038">
    <property type="component" value="Unassembled WGS sequence"/>
</dbReference>
<sequence length="95" mass="10921">MAGEGEIQFAEPIIHRLQSFLTGKEAAQTTIVSKSWHSAWLTRPNLDFDDTYFGVRLSSYKIDHSKLDAFKKYAKNKNVYSEIVTKRTVINHIFA</sequence>
<protein>
    <recommendedName>
        <fullName evidence="3">F-box domain-containing protein</fullName>
    </recommendedName>
</protein>
<keyword evidence="2" id="KW-1185">Reference proteome</keyword>
<gene>
    <name evidence="1" type="ORF">CASFOL_010195</name>
</gene>
<evidence type="ECO:0008006" key="3">
    <source>
        <dbReference type="Google" id="ProtNLM"/>
    </source>
</evidence>
<dbReference type="AlphaFoldDB" id="A0ABD3DRV0"/>